<dbReference type="PROSITE" id="PS50096">
    <property type="entry name" value="IQ"/>
    <property type="match status" value="1"/>
</dbReference>
<organism evidence="1 2">
    <name type="scientific">Ciona savignyi</name>
    <name type="common">Pacific transparent sea squirt</name>
    <dbReference type="NCBI Taxonomy" id="51511"/>
    <lineage>
        <taxon>Eukaryota</taxon>
        <taxon>Metazoa</taxon>
        <taxon>Chordata</taxon>
        <taxon>Tunicata</taxon>
        <taxon>Ascidiacea</taxon>
        <taxon>Phlebobranchia</taxon>
        <taxon>Cionidae</taxon>
        <taxon>Ciona</taxon>
    </lineage>
</organism>
<reference evidence="2" key="1">
    <citation type="submission" date="2003-08" db="EMBL/GenBank/DDBJ databases">
        <authorList>
            <person name="Birren B."/>
            <person name="Nusbaum C."/>
            <person name="Abebe A."/>
            <person name="Abouelleil A."/>
            <person name="Adekoya E."/>
            <person name="Ait-zahra M."/>
            <person name="Allen N."/>
            <person name="Allen T."/>
            <person name="An P."/>
            <person name="Anderson M."/>
            <person name="Anderson S."/>
            <person name="Arachchi H."/>
            <person name="Armbruster J."/>
            <person name="Bachantsang P."/>
            <person name="Baldwin J."/>
            <person name="Barry A."/>
            <person name="Bayul T."/>
            <person name="Blitshsteyn B."/>
            <person name="Bloom T."/>
            <person name="Blye J."/>
            <person name="Boguslavskiy L."/>
            <person name="Borowsky M."/>
            <person name="Boukhgalter B."/>
            <person name="Brunache A."/>
            <person name="Butler J."/>
            <person name="Calixte N."/>
            <person name="Calvo S."/>
            <person name="Camarata J."/>
            <person name="Campo K."/>
            <person name="Chang J."/>
            <person name="Cheshatsang Y."/>
            <person name="Citroen M."/>
            <person name="Collymore A."/>
            <person name="Considine T."/>
            <person name="Cook A."/>
            <person name="Cooke P."/>
            <person name="Corum B."/>
            <person name="Cuomo C."/>
            <person name="David R."/>
            <person name="Dawoe T."/>
            <person name="Degray S."/>
            <person name="Dodge S."/>
            <person name="Dooley K."/>
            <person name="Dorje P."/>
            <person name="Dorjee K."/>
            <person name="Dorris L."/>
            <person name="Duffey N."/>
            <person name="Dupes A."/>
            <person name="Elkins T."/>
            <person name="Engels R."/>
            <person name="Erickson J."/>
            <person name="Farina A."/>
            <person name="Faro S."/>
            <person name="Ferreira P."/>
            <person name="Fischer H."/>
            <person name="Fitzgerald M."/>
            <person name="Foley K."/>
            <person name="Gage D."/>
            <person name="Galagan J."/>
            <person name="Gearin G."/>
            <person name="Gnerre S."/>
            <person name="Gnirke A."/>
            <person name="Goyette A."/>
            <person name="Graham J."/>
            <person name="Grandbois E."/>
            <person name="Gyaltsen K."/>
            <person name="Hafez N."/>
            <person name="Hagopian D."/>
            <person name="Hagos B."/>
            <person name="Hall J."/>
            <person name="Hatcher B."/>
            <person name="Heller A."/>
            <person name="Higgins H."/>
            <person name="Honan T."/>
            <person name="Horn A."/>
            <person name="Houde N."/>
            <person name="Hughes L."/>
            <person name="Hulme W."/>
            <person name="Husby E."/>
            <person name="Iliev I."/>
            <person name="Jaffe D."/>
            <person name="Jones C."/>
            <person name="Kamal M."/>
            <person name="Kamat A."/>
            <person name="Kamvysselis M."/>
            <person name="Karlsson E."/>
            <person name="Kells C."/>
            <person name="Kieu A."/>
            <person name="Kisner P."/>
            <person name="Kodira C."/>
            <person name="Kulbokas E."/>
            <person name="Labutti K."/>
            <person name="Lama D."/>
            <person name="Landers T."/>
            <person name="Leger J."/>
            <person name="Levine S."/>
            <person name="Lewis D."/>
            <person name="Lewis T."/>
            <person name="Lindblad-toh K."/>
            <person name="Liu X."/>
            <person name="Lokyitsang T."/>
            <person name="Lokyitsang Y."/>
            <person name="Lucien O."/>
            <person name="Lui A."/>
            <person name="Ma L.J."/>
            <person name="Mabbitt R."/>
            <person name="Macdonald J."/>
            <person name="Maclean C."/>
            <person name="Major J."/>
            <person name="Manning J."/>
            <person name="Marabella R."/>
            <person name="Maru K."/>
            <person name="Matthews C."/>
            <person name="Mauceli E."/>
            <person name="Mccarthy M."/>
            <person name="Mcdonough S."/>
            <person name="Mcghee T."/>
            <person name="Meldrim J."/>
            <person name="Meneus L."/>
            <person name="Mesirov J."/>
            <person name="Mihalev A."/>
            <person name="Mihova T."/>
            <person name="Mikkelsen T."/>
            <person name="Mlenga V."/>
            <person name="Moru K."/>
            <person name="Mozes J."/>
            <person name="Mulrain L."/>
            <person name="Munson G."/>
            <person name="Naylor J."/>
            <person name="Newes C."/>
            <person name="Nguyen C."/>
            <person name="Nguyen N."/>
            <person name="Nguyen T."/>
            <person name="Nicol R."/>
            <person name="Nielsen C."/>
            <person name="Nizzari M."/>
            <person name="Norbu C."/>
            <person name="Norbu N."/>
            <person name="O'donnell P."/>
            <person name="Okoawo O."/>
            <person name="O'leary S."/>
            <person name="Omotosho B."/>
            <person name="O'neill K."/>
            <person name="Osman S."/>
            <person name="Parker S."/>
            <person name="Perrin D."/>
            <person name="Phunkhang P."/>
            <person name="Piqani B."/>
            <person name="Purcell S."/>
            <person name="Rachupka T."/>
            <person name="Ramasamy U."/>
            <person name="Rameau R."/>
            <person name="Ray V."/>
            <person name="Raymond C."/>
            <person name="Retta R."/>
            <person name="Richardson S."/>
            <person name="Rise C."/>
            <person name="Rodriguez J."/>
            <person name="Rogers J."/>
            <person name="Rogov P."/>
            <person name="Rutman M."/>
            <person name="Schupbach R."/>
            <person name="Seaman C."/>
            <person name="Settipalli S."/>
            <person name="Sharpe T."/>
            <person name="Sheridan J."/>
            <person name="Sherpa N."/>
            <person name="Shi J."/>
            <person name="Smirnov S."/>
            <person name="Smith C."/>
            <person name="Sougnez C."/>
            <person name="Spencer B."/>
            <person name="Stalker J."/>
            <person name="Stange-thomann N."/>
            <person name="Stavropoulos S."/>
            <person name="Stetson K."/>
            <person name="Stone C."/>
            <person name="Stone S."/>
            <person name="Stubbs M."/>
            <person name="Talamas J."/>
            <person name="Tchuinga P."/>
            <person name="Tenzing P."/>
            <person name="Tesfaye S."/>
            <person name="Theodore J."/>
            <person name="Thoulutsang Y."/>
            <person name="Topham K."/>
            <person name="Towey S."/>
            <person name="Tsamla T."/>
            <person name="Tsomo N."/>
            <person name="Vallee D."/>
            <person name="Vassiliev H."/>
            <person name="Venkataraman V."/>
            <person name="Vinson J."/>
            <person name="Vo A."/>
            <person name="Wade C."/>
            <person name="Wang S."/>
            <person name="Wangchuk T."/>
            <person name="Wangdi T."/>
            <person name="Whittaker C."/>
            <person name="Wilkinson J."/>
            <person name="Wu Y."/>
            <person name="Wyman D."/>
            <person name="Yadav S."/>
            <person name="Yang S."/>
            <person name="Yang X."/>
            <person name="Yeager S."/>
            <person name="Yee E."/>
            <person name="Young G."/>
            <person name="Zainoun J."/>
            <person name="Zembeck L."/>
            <person name="Zimmer A."/>
            <person name="Zody M."/>
            <person name="Lander E."/>
        </authorList>
    </citation>
    <scope>NUCLEOTIDE SEQUENCE [LARGE SCALE GENOMIC DNA]</scope>
</reference>
<name>H2YYQ1_CIOSA</name>
<evidence type="ECO:0000313" key="1">
    <source>
        <dbReference type="Ensembl" id="ENSCSAVP00000010462.1"/>
    </source>
</evidence>
<sequence length="163" mass="17779">MESMSLSKKEALSILLAFSDDSGGKTDTTSLSLTLARAGKSERRKHIRSSVGTPEQLISAALEISRTWRGYSCRKVLHDLFLGHDGRIQEKQIHAVKSETNPSSVMLSIHPVESSEQSLFNMAESVMSLPQEPGSVQELPAPTPAKVVRPKCRVISSKYDAAS</sequence>
<dbReference type="HOGENOM" id="CLU_1630792_0_0_1"/>
<protein>
    <submittedName>
        <fullName evidence="1">Uncharacterized protein</fullName>
    </submittedName>
</protein>
<dbReference type="Ensembl" id="ENSCSAVT00000010588.1">
    <property type="protein sequence ID" value="ENSCSAVP00000010462.1"/>
    <property type="gene ID" value="ENSCSAVG00000006157.1"/>
</dbReference>
<dbReference type="GeneTree" id="ENSGT00940000166463"/>
<proteinExistence type="predicted"/>
<keyword evidence="2" id="KW-1185">Reference proteome</keyword>
<dbReference type="AlphaFoldDB" id="H2YYQ1"/>
<reference evidence="1" key="2">
    <citation type="submission" date="2025-08" db="UniProtKB">
        <authorList>
            <consortium name="Ensembl"/>
        </authorList>
    </citation>
    <scope>IDENTIFICATION</scope>
</reference>
<accession>H2YYQ1</accession>
<dbReference type="Proteomes" id="UP000007875">
    <property type="component" value="Unassembled WGS sequence"/>
</dbReference>
<evidence type="ECO:0000313" key="2">
    <source>
        <dbReference type="Proteomes" id="UP000007875"/>
    </source>
</evidence>
<reference evidence="1" key="3">
    <citation type="submission" date="2025-09" db="UniProtKB">
        <authorList>
            <consortium name="Ensembl"/>
        </authorList>
    </citation>
    <scope>IDENTIFICATION</scope>
</reference>